<dbReference type="RefSeq" id="WP_373655128.1">
    <property type="nucleotide sequence ID" value="NZ_JBGUAW010000003.1"/>
</dbReference>
<keyword evidence="7" id="KW-0687">Ribonucleoprotein</keyword>
<dbReference type="GO" id="GO:0008999">
    <property type="term" value="F:protein-N-terminal-alanine acetyltransferase activity"/>
    <property type="evidence" value="ECO:0007669"/>
    <property type="project" value="UniProtKB-EC"/>
</dbReference>
<comment type="subcellular location">
    <subcellularLocation>
        <location evidence="5">Cytoplasm</location>
    </subcellularLocation>
</comment>
<dbReference type="PANTHER" id="PTHR43420">
    <property type="entry name" value="ACETYLTRANSFERASE"/>
    <property type="match status" value="1"/>
</dbReference>
<evidence type="ECO:0000313" key="8">
    <source>
        <dbReference type="Proteomes" id="UP001575181"/>
    </source>
</evidence>
<sequence length="154" mass="16840">MGIADLPVVVVNEARCHYSAWNADMLRASLGSGYRCRVLEVNGEIAGHAILSVAGPEAEILNLCICTSLRGHGLGRAFLRHLLHTARDAGAEDVFLEVRVSNGRARRLYETEGFQQIGERPDYYPGPRGREDGLVLGRRIAEGPLPEPFETCLA</sequence>
<keyword evidence="8" id="KW-1185">Reference proteome</keyword>
<comment type="caution">
    <text evidence="7">The sequence shown here is derived from an EMBL/GenBank/DDBJ whole genome shotgun (WGS) entry which is preliminary data.</text>
</comment>
<comment type="catalytic activity">
    <reaction evidence="5">
        <text>N-terminal L-alanyl-[ribosomal protein bS18] + acetyl-CoA = N-terminal N(alpha)-acetyl-L-alanyl-[ribosomal protein bS18] + CoA + H(+)</text>
        <dbReference type="Rhea" id="RHEA:43756"/>
        <dbReference type="Rhea" id="RHEA-COMP:10676"/>
        <dbReference type="Rhea" id="RHEA-COMP:10677"/>
        <dbReference type="ChEBI" id="CHEBI:15378"/>
        <dbReference type="ChEBI" id="CHEBI:57287"/>
        <dbReference type="ChEBI" id="CHEBI:57288"/>
        <dbReference type="ChEBI" id="CHEBI:64718"/>
        <dbReference type="ChEBI" id="CHEBI:83683"/>
        <dbReference type="EC" id="2.3.1.266"/>
    </reaction>
</comment>
<dbReference type="InterPro" id="IPR000182">
    <property type="entry name" value="GNAT_dom"/>
</dbReference>
<feature type="domain" description="N-acetyltransferase" evidence="6">
    <location>
        <begin position="1"/>
        <end position="141"/>
    </location>
</feature>
<dbReference type="Pfam" id="PF00583">
    <property type="entry name" value="Acetyltransf_1"/>
    <property type="match status" value="1"/>
</dbReference>
<dbReference type="SUPFAM" id="SSF55729">
    <property type="entry name" value="Acyl-CoA N-acyltransferases (Nat)"/>
    <property type="match status" value="1"/>
</dbReference>
<evidence type="ECO:0000256" key="3">
    <source>
        <dbReference type="ARBA" id="ARBA00022679"/>
    </source>
</evidence>
<keyword evidence="4 7" id="KW-0012">Acyltransferase</keyword>
<evidence type="ECO:0000256" key="5">
    <source>
        <dbReference type="RuleBase" id="RU363094"/>
    </source>
</evidence>
<dbReference type="InterPro" id="IPR016181">
    <property type="entry name" value="Acyl_CoA_acyltransferase"/>
</dbReference>
<dbReference type="PANTHER" id="PTHR43420:SF12">
    <property type="entry name" value="N-ACETYLTRANSFERASE DOMAIN-CONTAINING PROTEIN"/>
    <property type="match status" value="1"/>
</dbReference>
<dbReference type="NCBIfam" id="TIGR01575">
    <property type="entry name" value="rimI"/>
    <property type="match status" value="1"/>
</dbReference>
<gene>
    <name evidence="7" type="primary">rimI</name>
    <name evidence="7" type="ORF">ACERLL_05835</name>
</gene>
<keyword evidence="7" id="KW-0689">Ribosomal protein</keyword>
<reference evidence="7 8" key="1">
    <citation type="submission" date="2024-08" db="EMBL/GenBank/DDBJ databases">
        <title>Whole-genome sequencing of halo(alkali)philic microorganisms from hypersaline lakes.</title>
        <authorList>
            <person name="Sorokin D.Y."/>
            <person name="Merkel A.Y."/>
            <person name="Messina E."/>
            <person name="Yakimov M."/>
        </authorList>
    </citation>
    <scope>NUCLEOTIDE SEQUENCE [LARGE SCALE GENOMIC DNA]</scope>
    <source>
        <strain evidence="7 8">Cl-TMA</strain>
    </source>
</reference>
<keyword evidence="3 7" id="KW-0808">Transferase</keyword>
<dbReference type="GO" id="GO:0005840">
    <property type="term" value="C:ribosome"/>
    <property type="evidence" value="ECO:0007669"/>
    <property type="project" value="UniProtKB-KW"/>
</dbReference>
<proteinExistence type="inferred from homology"/>
<dbReference type="EMBL" id="JBGUAW010000003">
    <property type="protein sequence ID" value="MFA9460345.1"/>
    <property type="molecule type" value="Genomic_DNA"/>
</dbReference>
<dbReference type="Gene3D" id="3.40.630.30">
    <property type="match status" value="1"/>
</dbReference>
<organism evidence="7 8">
    <name type="scientific">Thiohalorhabdus methylotrophus</name>
    <dbReference type="NCBI Taxonomy" id="3242694"/>
    <lineage>
        <taxon>Bacteria</taxon>
        <taxon>Pseudomonadati</taxon>
        <taxon>Pseudomonadota</taxon>
        <taxon>Gammaproteobacteria</taxon>
        <taxon>Thiohalorhabdales</taxon>
        <taxon>Thiohalorhabdaceae</taxon>
        <taxon>Thiohalorhabdus</taxon>
    </lineage>
</organism>
<accession>A0ABV4TSQ2</accession>
<comment type="similarity">
    <text evidence="1 5">Belongs to the acetyltransferase family. RimI subfamily.</text>
</comment>
<evidence type="ECO:0000256" key="4">
    <source>
        <dbReference type="ARBA" id="ARBA00023315"/>
    </source>
</evidence>
<dbReference type="CDD" id="cd04301">
    <property type="entry name" value="NAT_SF"/>
    <property type="match status" value="1"/>
</dbReference>
<evidence type="ECO:0000313" key="7">
    <source>
        <dbReference type="EMBL" id="MFA9460345.1"/>
    </source>
</evidence>
<evidence type="ECO:0000256" key="1">
    <source>
        <dbReference type="ARBA" id="ARBA00005395"/>
    </source>
</evidence>
<dbReference type="Proteomes" id="UP001575181">
    <property type="component" value="Unassembled WGS sequence"/>
</dbReference>
<keyword evidence="2 5" id="KW-0963">Cytoplasm</keyword>
<dbReference type="InterPro" id="IPR006464">
    <property type="entry name" value="AcTrfase_RimI/Ard1"/>
</dbReference>
<name>A0ABV4TSQ2_9GAMM</name>
<evidence type="ECO:0000259" key="6">
    <source>
        <dbReference type="PROSITE" id="PS51186"/>
    </source>
</evidence>
<comment type="function">
    <text evidence="5">Acetylates the N-terminal alanine of ribosomal protein bS18.</text>
</comment>
<dbReference type="EC" id="2.3.1.266" evidence="5"/>
<evidence type="ECO:0000256" key="2">
    <source>
        <dbReference type="ARBA" id="ARBA00022490"/>
    </source>
</evidence>
<protein>
    <recommendedName>
        <fullName evidence="5">[Ribosomal protein bS18]-alanine N-acetyltransferase</fullName>
        <ecNumber evidence="5">2.3.1.266</ecNumber>
    </recommendedName>
</protein>
<dbReference type="InterPro" id="IPR050680">
    <property type="entry name" value="YpeA/RimI_acetyltransf"/>
</dbReference>
<dbReference type="PROSITE" id="PS51186">
    <property type="entry name" value="GNAT"/>
    <property type="match status" value="1"/>
</dbReference>